<keyword evidence="1" id="KW-1133">Transmembrane helix</keyword>
<accession>A0A916VG38</accession>
<dbReference type="Proteomes" id="UP000654993">
    <property type="component" value="Unassembled WGS sequence"/>
</dbReference>
<keyword evidence="1" id="KW-0472">Membrane</keyword>
<reference evidence="2" key="2">
    <citation type="journal article" date="2021" name="Data Brief">
        <title>Draft genome sequence data of the facultative, thermophilic, xylanolytic bacterium Paenibacillus sp. strain DA-C8.</title>
        <authorList>
            <person name="Chhe C."/>
            <person name="Uke A."/>
            <person name="Baramee S."/>
            <person name="Ungkulpasvich U."/>
            <person name="Tachaapaikoon C."/>
            <person name="Pason P."/>
            <person name="Waeonukul R."/>
            <person name="Ratanakhanokchai K."/>
            <person name="Kosugi A."/>
        </authorList>
    </citation>
    <scope>NUCLEOTIDE SEQUENCE</scope>
    <source>
        <strain evidence="2">DA-C8</strain>
    </source>
</reference>
<dbReference type="RefSeq" id="WP_200966556.1">
    <property type="nucleotide sequence ID" value="NZ_BMAQ01000014.1"/>
</dbReference>
<reference evidence="2" key="1">
    <citation type="submission" date="2020-08" db="EMBL/GenBank/DDBJ databases">
        <authorList>
            <person name="Uke A."/>
            <person name="Chhe C."/>
            <person name="Baramee S."/>
            <person name="Kosugi A."/>
        </authorList>
    </citation>
    <scope>NUCLEOTIDE SEQUENCE</scope>
    <source>
        <strain evidence="2">DA-C8</strain>
    </source>
</reference>
<comment type="caution">
    <text evidence="2">The sequence shown here is derived from an EMBL/GenBank/DDBJ whole genome shotgun (WGS) entry which is preliminary data.</text>
</comment>
<name>A0A916VG38_9BACL</name>
<proteinExistence type="predicted"/>
<keyword evidence="1" id="KW-0812">Transmembrane</keyword>
<feature type="transmembrane region" description="Helical" evidence="1">
    <location>
        <begin position="76"/>
        <end position="99"/>
    </location>
</feature>
<sequence length="101" mass="11523">MRNANGILWLCFVPAVLISIFGQDMAYFLNRHMADLPPVTYLNILTAVSFILIVSSCVILYTRYKRERTQKGTRYFMYPILGAVGVLTSCWSILVLVLWNG</sequence>
<evidence type="ECO:0000313" key="2">
    <source>
        <dbReference type="EMBL" id="GFR38314.1"/>
    </source>
</evidence>
<evidence type="ECO:0000313" key="3">
    <source>
        <dbReference type="Proteomes" id="UP000654993"/>
    </source>
</evidence>
<keyword evidence="3" id="KW-1185">Reference proteome</keyword>
<organism evidence="2 3">
    <name type="scientific">Insulibacter thermoxylanivorax</name>
    <dbReference type="NCBI Taxonomy" id="2749268"/>
    <lineage>
        <taxon>Bacteria</taxon>
        <taxon>Bacillati</taxon>
        <taxon>Bacillota</taxon>
        <taxon>Bacilli</taxon>
        <taxon>Bacillales</taxon>
        <taxon>Paenibacillaceae</taxon>
        <taxon>Insulibacter</taxon>
    </lineage>
</organism>
<feature type="transmembrane region" description="Helical" evidence="1">
    <location>
        <begin position="7"/>
        <end position="29"/>
    </location>
</feature>
<feature type="transmembrane region" description="Helical" evidence="1">
    <location>
        <begin position="41"/>
        <end position="64"/>
    </location>
</feature>
<evidence type="ECO:0000256" key="1">
    <source>
        <dbReference type="SAM" id="Phobius"/>
    </source>
</evidence>
<dbReference type="AlphaFoldDB" id="A0A916VG38"/>
<gene>
    <name evidence="2" type="ORF">PRECH8_16100</name>
</gene>
<dbReference type="EMBL" id="BMAQ01000014">
    <property type="protein sequence ID" value="GFR38314.1"/>
    <property type="molecule type" value="Genomic_DNA"/>
</dbReference>
<protein>
    <submittedName>
        <fullName evidence="2">Uncharacterized protein</fullName>
    </submittedName>
</protein>